<evidence type="ECO:0000313" key="2">
    <source>
        <dbReference type="Proteomes" id="UP000092666"/>
    </source>
</evidence>
<dbReference type="Proteomes" id="UP000092666">
    <property type="component" value="Unassembled WGS sequence"/>
</dbReference>
<reference evidence="1 2" key="1">
    <citation type="submission" date="2013-07" db="EMBL/GenBank/DDBJ databases">
        <title>The Genome Sequence of Cryptococcus heveanensis BCC8398.</title>
        <authorList>
            <consortium name="The Broad Institute Genome Sequencing Platform"/>
            <person name="Cuomo C."/>
            <person name="Litvintseva A."/>
            <person name="Chen Y."/>
            <person name="Heitman J."/>
            <person name="Sun S."/>
            <person name="Springer D."/>
            <person name="Dromer F."/>
            <person name="Young S.K."/>
            <person name="Zeng Q."/>
            <person name="Gargeya S."/>
            <person name="Fitzgerald M."/>
            <person name="Abouelleil A."/>
            <person name="Alvarado L."/>
            <person name="Berlin A.M."/>
            <person name="Chapman S.B."/>
            <person name="Dewar J."/>
            <person name="Goldberg J."/>
            <person name="Griggs A."/>
            <person name="Gujja S."/>
            <person name="Hansen M."/>
            <person name="Howarth C."/>
            <person name="Imamovic A."/>
            <person name="Larimer J."/>
            <person name="McCowan C."/>
            <person name="Murphy C."/>
            <person name="Pearson M."/>
            <person name="Priest M."/>
            <person name="Roberts A."/>
            <person name="Saif S."/>
            <person name="Shea T."/>
            <person name="Sykes S."/>
            <person name="Wortman J."/>
            <person name="Nusbaum C."/>
            <person name="Birren B."/>
        </authorList>
    </citation>
    <scope>NUCLEOTIDE SEQUENCE [LARGE SCALE GENOMIC DNA]</scope>
    <source>
        <strain evidence="1 2">BCC8398</strain>
    </source>
</reference>
<accession>A0A1B9GMR5</accession>
<name>A0A1B9GMR5_9TREE</name>
<organism evidence="1 2">
    <name type="scientific">Kwoniella heveanensis BCC8398</name>
    <dbReference type="NCBI Taxonomy" id="1296120"/>
    <lineage>
        <taxon>Eukaryota</taxon>
        <taxon>Fungi</taxon>
        <taxon>Dikarya</taxon>
        <taxon>Basidiomycota</taxon>
        <taxon>Agaricomycotina</taxon>
        <taxon>Tremellomycetes</taxon>
        <taxon>Tremellales</taxon>
        <taxon>Cryptococcaceae</taxon>
        <taxon>Kwoniella</taxon>
    </lineage>
</organism>
<dbReference type="OrthoDB" id="2574774at2759"/>
<dbReference type="STRING" id="1296120.A0A1B9GMR5"/>
<dbReference type="EMBL" id="KI669509">
    <property type="protein sequence ID" value="OCF32350.1"/>
    <property type="molecule type" value="Genomic_DNA"/>
</dbReference>
<gene>
    <name evidence="1" type="ORF">I316_06018</name>
</gene>
<dbReference type="AlphaFoldDB" id="A0A1B9GMR5"/>
<evidence type="ECO:0008006" key="3">
    <source>
        <dbReference type="Google" id="ProtNLM"/>
    </source>
</evidence>
<sequence length="255" mass="28639">MPDEETQPMYDEVYNDPEADLILVSSDNVSFKIFKYHLQSCSYVFREMVSSLDGPTQANVSHSKIEFTDPQLENAATLRLFLDIVTSCQPELKREILAPLRDCILFAKKYECQIVFPSLSMMARQLLKADISRHYIFIIAALVDDVDLAASAIIQAGKWHWPSEDIADPSGWLTNSDTKVPMEPGLLGVNKGAGVMEISSWPLSDINRLPLPYLVALMKVNRKFPLTPESGVQIAAASYFEKLMAEWNKSALAEY</sequence>
<reference evidence="2" key="2">
    <citation type="submission" date="2013-12" db="EMBL/GenBank/DDBJ databases">
        <title>Evolution of pathogenesis and genome organization in the Tremellales.</title>
        <authorList>
            <person name="Cuomo C."/>
            <person name="Litvintseva A."/>
            <person name="Heitman J."/>
            <person name="Chen Y."/>
            <person name="Sun S."/>
            <person name="Springer D."/>
            <person name="Dromer F."/>
            <person name="Young S."/>
            <person name="Zeng Q."/>
            <person name="Chapman S."/>
            <person name="Gujja S."/>
            <person name="Saif S."/>
            <person name="Birren B."/>
        </authorList>
    </citation>
    <scope>NUCLEOTIDE SEQUENCE [LARGE SCALE GENOMIC DNA]</scope>
    <source>
        <strain evidence="2">BCC8398</strain>
    </source>
</reference>
<proteinExistence type="predicted"/>
<protein>
    <recommendedName>
        <fullName evidence="3">BTB domain-containing protein</fullName>
    </recommendedName>
</protein>
<evidence type="ECO:0000313" key="1">
    <source>
        <dbReference type="EMBL" id="OCF32350.1"/>
    </source>
</evidence>
<keyword evidence="2" id="KW-1185">Reference proteome</keyword>